<organism evidence="2 3">
    <name type="scientific">Blyttiomyces helicus</name>
    <dbReference type="NCBI Taxonomy" id="388810"/>
    <lineage>
        <taxon>Eukaryota</taxon>
        <taxon>Fungi</taxon>
        <taxon>Fungi incertae sedis</taxon>
        <taxon>Chytridiomycota</taxon>
        <taxon>Chytridiomycota incertae sedis</taxon>
        <taxon>Chytridiomycetes</taxon>
        <taxon>Chytridiomycetes incertae sedis</taxon>
        <taxon>Blyttiomyces</taxon>
    </lineage>
</organism>
<dbReference type="Proteomes" id="UP000269721">
    <property type="component" value="Unassembled WGS sequence"/>
</dbReference>
<accession>A0A4P9W318</accession>
<evidence type="ECO:0000313" key="3">
    <source>
        <dbReference type="Proteomes" id="UP000269721"/>
    </source>
</evidence>
<keyword evidence="1" id="KW-0812">Transmembrane</keyword>
<evidence type="ECO:0000313" key="2">
    <source>
        <dbReference type="EMBL" id="RKO85593.1"/>
    </source>
</evidence>
<keyword evidence="1" id="KW-0472">Membrane</keyword>
<reference evidence="3" key="1">
    <citation type="journal article" date="2018" name="Nat. Microbiol.">
        <title>Leveraging single-cell genomics to expand the fungal tree of life.</title>
        <authorList>
            <person name="Ahrendt S.R."/>
            <person name="Quandt C.A."/>
            <person name="Ciobanu D."/>
            <person name="Clum A."/>
            <person name="Salamov A."/>
            <person name="Andreopoulos B."/>
            <person name="Cheng J.F."/>
            <person name="Woyke T."/>
            <person name="Pelin A."/>
            <person name="Henrissat B."/>
            <person name="Reynolds N.K."/>
            <person name="Benny G.L."/>
            <person name="Smith M.E."/>
            <person name="James T.Y."/>
            <person name="Grigoriev I.V."/>
        </authorList>
    </citation>
    <scope>NUCLEOTIDE SEQUENCE [LARGE SCALE GENOMIC DNA]</scope>
</reference>
<keyword evidence="1" id="KW-1133">Transmembrane helix</keyword>
<protein>
    <submittedName>
        <fullName evidence="2">Uncharacterized protein</fullName>
    </submittedName>
</protein>
<gene>
    <name evidence="2" type="ORF">BDK51DRAFT_48832</name>
</gene>
<evidence type="ECO:0000256" key="1">
    <source>
        <dbReference type="SAM" id="Phobius"/>
    </source>
</evidence>
<sequence>MSANTLVAVGALFIISFLLTLYRRFTRGPLLPVSTTSSTSPRSLTSHCDVAVHPVVILSIPNEEPLPKYERGIDWVEPPPYVVAVEENIDQEGGMVREVEGEVEEESVVVVVDVPPEHTPLEGVEEGVNGVMGGRGIGLIERD</sequence>
<dbReference type="EMBL" id="KZ998934">
    <property type="protein sequence ID" value="RKO85593.1"/>
    <property type="molecule type" value="Genomic_DNA"/>
</dbReference>
<feature type="transmembrane region" description="Helical" evidence="1">
    <location>
        <begin position="6"/>
        <end position="22"/>
    </location>
</feature>
<dbReference type="AlphaFoldDB" id="A0A4P9W318"/>
<proteinExistence type="predicted"/>
<name>A0A4P9W318_9FUNG</name>
<keyword evidence="3" id="KW-1185">Reference proteome</keyword>